<name>A0ABP8GFU1_9BURK</name>
<protein>
    <recommendedName>
        <fullName evidence="9">YetF C-terminal domain-containing protein</fullName>
    </recommendedName>
</protein>
<dbReference type="Gene3D" id="3.30.240.20">
    <property type="entry name" value="bsu07140 like domains"/>
    <property type="match status" value="1"/>
</dbReference>
<reference evidence="11" key="1">
    <citation type="journal article" date="2019" name="Int. J. Syst. Evol. Microbiol.">
        <title>The Global Catalogue of Microorganisms (GCM) 10K type strain sequencing project: providing services to taxonomists for standard genome sequencing and annotation.</title>
        <authorList>
            <consortium name="The Broad Institute Genomics Platform"/>
            <consortium name="The Broad Institute Genome Sequencing Center for Infectious Disease"/>
            <person name="Wu L."/>
            <person name="Ma J."/>
        </authorList>
    </citation>
    <scope>NUCLEOTIDE SEQUENCE [LARGE SCALE GENOMIC DNA]</scope>
    <source>
        <strain evidence="11">JCM 17666</strain>
    </source>
</reference>
<feature type="region of interest" description="Disordered" evidence="7">
    <location>
        <begin position="195"/>
        <end position="215"/>
    </location>
</feature>
<evidence type="ECO:0000256" key="2">
    <source>
        <dbReference type="ARBA" id="ARBA00006448"/>
    </source>
</evidence>
<feature type="transmembrane region" description="Helical" evidence="8">
    <location>
        <begin position="113"/>
        <end position="133"/>
    </location>
</feature>
<keyword evidence="5 8" id="KW-1133">Transmembrane helix</keyword>
<evidence type="ECO:0000256" key="7">
    <source>
        <dbReference type="SAM" id="MobiDB-lite"/>
    </source>
</evidence>
<feature type="transmembrane region" description="Helical" evidence="8">
    <location>
        <begin position="82"/>
        <end position="101"/>
    </location>
</feature>
<keyword evidence="3" id="KW-1003">Cell membrane</keyword>
<evidence type="ECO:0000256" key="4">
    <source>
        <dbReference type="ARBA" id="ARBA00022692"/>
    </source>
</evidence>
<feature type="domain" description="YetF C-terminal" evidence="9">
    <location>
        <begin position="134"/>
        <end position="199"/>
    </location>
</feature>
<proteinExistence type="inferred from homology"/>
<sequence>MPQRREPMVRGSVGPVGKRFAHPQQHEAGAGAAPGRSLMTFDWSDIFGIQTPPLEMIVRGTAMYWFLFALLRLAGRRDIGSLGMADLLVLVLVADAAGNAMSSNSDSTTDGMIVVATLIFWSVAVDRIGYFFPWTRRILEPDRVLLVRDGVIQKRGLRHEYITVDELLAELRIKGVDDVRDVRCAYMESDGEISVVRRNPDRNGQPGRRRGGPNG</sequence>
<organism evidence="10 11">
    <name type="scientific">Pigmentiphaga soli</name>
    <dbReference type="NCBI Taxonomy" id="1007095"/>
    <lineage>
        <taxon>Bacteria</taxon>
        <taxon>Pseudomonadati</taxon>
        <taxon>Pseudomonadota</taxon>
        <taxon>Betaproteobacteria</taxon>
        <taxon>Burkholderiales</taxon>
        <taxon>Alcaligenaceae</taxon>
        <taxon>Pigmentiphaga</taxon>
    </lineage>
</organism>
<dbReference type="PANTHER" id="PTHR34582:SF6">
    <property type="entry name" value="UPF0702 TRANSMEMBRANE PROTEIN YCAP"/>
    <property type="match status" value="1"/>
</dbReference>
<evidence type="ECO:0000259" key="9">
    <source>
        <dbReference type="Pfam" id="PF04239"/>
    </source>
</evidence>
<comment type="subcellular location">
    <subcellularLocation>
        <location evidence="1">Cell membrane</location>
        <topology evidence="1">Multi-pass membrane protein</topology>
    </subcellularLocation>
</comment>
<evidence type="ECO:0000256" key="8">
    <source>
        <dbReference type="SAM" id="Phobius"/>
    </source>
</evidence>
<keyword evidence="6 8" id="KW-0472">Membrane</keyword>
<comment type="caution">
    <text evidence="10">The sequence shown here is derived from an EMBL/GenBank/DDBJ whole genome shotgun (WGS) entry which is preliminary data.</text>
</comment>
<dbReference type="Proteomes" id="UP001501671">
    <property type="component" value="Unassembled WGS sequence"/>
</dbReference>
<evidence type="ECO:0000313" key="10">
    <source>
        <dbReference type="EMBL" id="GAA4323614.1"/>
    </source>
</evidence>
<dbReference type="InterPro" id="IPR007353">
    <property type="entry name" value="DUF421"/>
</dbReference>
<evidence type="ECO:0000256" key="5">
    <source>
        <dbReference type="ARBA" id="ARBA00022989"/>
    </source>
</evidence>
<dbReference type="Pfam" id="PF04239">
    <property type="entry name" value="DUF421"/>
    <property type="match status" value="1"/>
</dbReference>
<evidence type="ECO:0000256" key="6">
    <source>
        <dbReference type="ARBA" id="ARBA00023136"/>
    </source>
</evidence>
<dbReference type="EMBL" id="BAABFO010000001">
    <property type="protein sequence ID" value="GAA4323614.1"/>
    <property type="molecule type" value="Genomic_DNA"/>
</dbReference>
<keyword evidence="11" id="KW-1185">Reference proteome</keyword>
<keyword evidence="4 8" id="KW-0812">Transmembrane</keyword>
<gene>
    <name evidence="10" type="ORF">GCM10023144_04600</name>
</gene>
<evidence type="ECO:0000256" key="1">
    <source>
        <dbReference type="ARBA" id="ARBA00004651"/>
    </source>
</evidence>
<evidence type="ECO:0000256" key="3">
    <source>
        <dbReference type="ARBA" id="ARBA00022475"/>
    </source>
</evidence>
<dbReference type="PANTHER" id="PTHR34582">
    <property type="entry name" value="UPF0702 TRANSMEMBRANE PROTEIN YCAP"/>
    <property type="match status" value="1"/>
</dbReference>
<accession>A0ABP8GFU1</accession>
<dbReference type="InterPro" id="IPR023090">
    <property type="entry name" value="UPF0702_alpha/beta_dom_sf"/>
</dbReference>
<evidence type="ECO:0000313" key="11">
    <source>
        <dbReference type="Proteomes" id="UP001501671"/>
    </source>
</evidence>
<comment type="similarity">
    <text evidence="2">Belongs to the UPF0702 family.</text>
</comment>